<reference evidence="1" key="1">
    <citation type="submission" date="2014-09" db="EMBL/GenBank/DDBJ databases">
        <authorList>
            <person name="Magalhaes I.L.F."/>
            <person name="Oliveira U."/>
            <person name="Santos F.R."/>
            <person name="Vidigal T.H.D.A."/>
            <person name="Brescovit A.D."/>
            <person name="Santos A.J."/>
        </authorList>
    </citation>
    <scope>NUCLEOTIDE SEQUENCE</scope>
    <source>
        <tissue evidence="1">Shoot tissue taken approximately 20 cm above the soil surface</tissue>
    </source>
</reference>
<reference evidence="1" key="2">
    <citation type="journal article" date="2015" name="Data Brief">
        <title>Shoot transcriptome of the giant reed, Arundo donax.</title>
        <authorList>
            <person name="Barrero R.A."/>
            <person name="Guerrero F.D."/>
            <person name="Moolhuijzen P."/>
            <person name="Goolsby J.A."/>
            <person name="Tidwell J."/>
            <person name="Bellgard S.E."/>
            <person name="Bellgard M.I."/>
        </authorList>
    </citation>
    <scope>NUCLEOTIDE SEQUENCE</scope>
    <source>
        <tissue evidence="1">Shoot tissue taken approximately 20 cm above the soil surface</tissue>
    </source>
</reference>
<dbReference type="EMBL" id="GBRH01264347">
    <property type="protein sequence ID" value="JAD33548.1"/>
    <property type="molecule type" value="Transcribed_RNA"/>
</dbReference>
<proteinExistence type="predicted"/>
<accession>A0A0A8Z796</accession>
<evidence type="ECO:0000313" key="1">
    <source>
        <dbReference type="EMBL" id="JAD33548.1"/>
    </source>
</evidence>
<sequence length="63" mass="7263">MGVQCGRKDNSKIIEEQVDCVTIVETSLILHTWRNAAKGQNPSYTQFKSQTWTLLYLMNSWIS</sequence>
<name>A0A0A8Z796_ARUDO</name>
<organism evidence="1">
    <name type="scientific">Arundo donax</name>
    <name type="common">Giant reed</name>
    <name type="synonym">Donax arundinaceus</name>
    <dbReference type="NCBI Taxonomy" id="35708"/>
    <lineage>
        <taxon>Eukaryota</taxon>
        <taxon>Viridiplantae</taxon>
        <taxon>Streptophyta</taxon>
        <taxon>Embryophyta</taxon>
        <taxon>Tracheophyta</taxon>
        <taxon>Spermatophyta</taxon>
        <taxon>Magnoliopsida</taxon>
        <taxon>Liliopsida</taxon>
        <taxon>Poales</taxon>
        <taxon>Poaceae</taxon>
        <taxon>PACMAD clade</taxon>
        <taxon>Arundinoideae</taxon>
        <taxon>Arundineae</taxon>
        <taxon>Arundo</taxon>
    </lineage>
</organism>
<dbReference type="AlphaFoldDB" id="A0A0A8Z796"/>
<protein>
    <submittedName>
        <fullName evidence="1">Uncharacterized protein</fullName>
    </submittedName>
</protein>